<dbReference type="SUPFAM" id="SSF53448">
    <property type="entry name" value="Nucleotide-diphospho-sugar transferases"/>
    <property type="match status" value="1"/>
</dbReference>
<dbReference type="EMBL" id="LCFQ01000002">
    <property type="protein sequence ID" value="KKS98801.1"/>
    <property type="molecule type" value="Genomic_DNA"/>
</dbReference>
<proteinExistence type="predicted"/>
<evidence type="ECO:0000259" key="1">
    <source>
        <dbReference type="Pfam" id="PF00535"/>
    </source>
</evidence>
<organism evidence="2 3">
    <name type="scientific">Candidatus Woesebacteria bacterium GW2011_GWB1_43_14</name>
    <dbReference type="NCBI Taxonomy" id="1618578"/>
    <lineage>
        <taxon>Bacteria</taxon>
        <taxon>Candidatus Woeseibacteriota</taxon>
    </lineage>
</organism>
<dbReference type="Pfam" id="PF00535">
    <property type="entry name" value="Glycos_transf_2"/>
    <property type="match status" value="1"/>
</dbReference>
<dbReference type="AlphaFoldDB" id="A0A0G1FUX9"/>
<name>A0A0G1FUX9_9BACT</name>
<feature type="domain" description="Glycosyltransferase 2-like" evidence="1">
    <location>
        <begin position="18"/>
        <end position="192"/>
    </location>
</feature>
<comment type="caution">
    <text evidence="2">The sequence shown here is derived from an EMBL/GenBank/DDBJ whole genome shotgun (WGS) entry which is preliminary data.</text>
</comment>
<evidence type="ECO:0000313" key="3">
    <source>
        <dbReference type="Proteomes" id="UP000034090"/>
    </source>
</evidence>
<protein>
    <recommendedName>
        <fullName evidence="1">Glycosyltransferase 2-like domain-containing protein</fullName>
    </recommendedName>
</protein>
<accession>A0A0G1FUX9</accession>
<evidence type="ECO:0000313" key="2">
    <source>
        <dbReference type="EMBL" id="KKS98801.1"/>
    </source>
</evidence>
<reference evidence="2 3" key="1">
    <citation type="journal article" date="2015" name="Nature">
        <title>rRNA introns, odd ribosomes, and small enigmatic genomes across a large radiation of phyla.</title>
        <authorList>
            <person name="Brown C.T."/>
            <person name="Hug L.A."/>
            <person name="Thomas B.C."/>
            <person name="Sharon I."/>
            <person name="Castelle C.J."/>
            <person name="Singh A."/>
            <person name="Wilkins M.J."/>
            <person name="Williams K.H."/>
            <person name="Banfield J.F."/>
        </authorList>
    </citation>
    <scope>NUCLEOTIDE SEQUENCE [LARGE SCALE GENOMIC DNA]</scope>
</reference>
<dbReference type="InterPro" id="IPR029044">
    <property type="entry name" value="Nucleotide-diphossugar_trans"/>
</dbReference>
<sequence length="310" mass="36575">MKISLKKVIIGDMAIDLSVVIPNRNSQFATKTIQDLLEKAATNIEVVVNVDENWPDPLLDDKRVTYIHPGEPRGMRWGINSCVALAHGKYIMKTDDHCMFAPGFDKILIKNHLKDNWVQIPRRYSLDAENWKINDSRPYRDYLYLCFPEKGKKHDDGMHGVEWWDRQRKRSNPKYDIDDTPSMQGSCWFMTKNHFNNFLHGLSEEGYGQFSQESQEIGNKTWLGGGALKVNKKTWYAHLHKGKHYGRMYHISHEENQRMIDGTNWSAKYWMNNRWKDRIHDIDWLVDKKFPGMPTWPKNWKKIWASYGQS</sequence>
<dbReference type="Gene3D" id="3.90.550.10">
    <property type="entry name" value="Spore Coat Polysaccharide Biosynthesis Protein SpsA, Chain A"/>
    <property type="match status" value="1"/>
</dbReference>
<dbReference type="Proteomes" id="UP000034090">
    <property type="component" value="Unassembled WGS sequence"/>
</dbReference>
<gene>
    <name evidence="2" type="ORF">UV74_C0002G0020</name>
</gene>
<dbReference type="InterPro" id="IPR001173">
    <property type="entry name" value="Glyco_trans_2-like"/>
</dbReference>
<dbReference type="STRING" id="1618578.UV74_C0002G0020"/>